<comment type="caution">
    <text evidence="3">The sequence shown here is derived from an EMBL/GenBank/DDBJ whole genome shotgun (WGS) entry which is preliminary data.</text>
</comment>
<dbReference type="PANTHER" id="PTHR28670">
    <property type="entry name" value="UV-STIMULATED SCAFFOLD PROTEIN A"/>
    <property type="match status" value="1"/>
</dbReference>
<evidence type="ECO:0000313" key="4">
    <source>
        <dbReference type="Proteomes" id="UP001604277"/>
    </source>
</evidence>
<feature type="region of interest" description="Disordered" evidence="1">
    <location>
        <begin position="63"/>
        <end position="98"/>
    </location>
</feature>
<dbReference type="Proteomes" id="UP001604277">
    <property type="component" value="Unassembled WGS sequence"/>
</dbReference>
<proteinExistence type="predicted"/>
<feature type="domain" description="UV-stimulated scaffold protein A C-terminal" evidence="2">
    <location>
        <begin position="106"/>
        <end position="166"/>
    </location>
</feature>
<accession>A0ABD1SK98</accession>
<dbReference type="EMBL" id="JBFOLJ010000010">
    <property type="protein sequence ID" value="KAL2501153.1"/>
    <property type="molecule type" value="Genomic_DNA"/>
</dbReference>
<feature type="compositionally biased region" description="Basic and acidic residues" evidence="1">
    <location>
        <begin position="87"/>
        <end position="98"/>
    </location>
</feature>
<dbReference type="PANTHER" id="PTHR28670:SF1">
    <property type="entry name" value="UV-STIMULATED SCAFFOLD PROTEIN A"/>
    <property type="match status" value="1"/>
</dbReference>
<dbReference type="Pfam" id="PF09740">
    <property type="entry name" value="DUF2043"/>
    <property type="match status" value="1"/>
</dbReference>
<gene>
    <name evidence="3" type="ORF">Fot_35001</name>
</gene>
<evidence type="ECO:0000259" key="2">
    <source>
        <dbReference type="Pfam" id="PF09740"/>
    </source>
</evidence>
<dbReference type="AlphaFoldDB" id="A0ABD1SK98"/>
<protein>
    <submittedName>
        <fullName evidence="3">UV-stimulated scaffold protein A-like protein</fullName>
    </submittedName>
</protein>
<evidence type="ECO:0000313" key="3">
    <source>
        <dbReference type="EMBL" id="KAL2501153.1"/>
    </source>
</evidence>
<reference evidence="4" key="1">
    <citation type="submission" date="2024-07" db="EMBL/GenBank/DDBJ databases">
        <title>Two chromosome-level genome assemblies of Korean endemic species Abeliophyllum distichum and Forsythia ovata (Oleaceae).</title>
        <authorList>
            <person name="Jang H."/>
        </authorList>
    </citation>
    <scope>NUCLEOTIDE SEQUENCE [LARGE SCALE GENOMIC DNA]</scope>
</reference>
<organism evidence="3 4">
    <name type="scientific">Forsythia ovata</name>
    <dbReference type="NCBI Taxonomy" id="205694"/>
    <lineage>
        <taxon>Eukaryota</taxon>
        <taxon>Viridiplantae</taxon>
        <taxon>Streptophyta</taxon>
        <taxon>Embryophyta</taxon>
        <taxon>Tracheophyta</taxon>
        <taxon>Spermatophyta</taxon>
        <taxon>Magnoliopsida</taxon>
        <taxon>eudicotyledons</taxon>
        <taxon>Gunneridae</taxon>
        <taxon>Pentapetalae</taxon>
        <taxon>asterids</taxon>
        <taxon>lamiids</taxon>
        <taxon>Lamiales</taxon>
        <taxon>Oleaceae</taxon>
        <taxon>Forsythieae</taxon>
        <taxon>Forsythia</taxon>
    </lineage>
</organism>
<name>A0ABD1SK98_9LAMI</name>
<sequence>MLKEFIDIMNHIHSVKRKCEELGFSPPKIANDEEEGIWEQGFLESFASGRYVTTFCQSNDCTTASTSNDLRSEDPRFNKKRSNGNGKNHDISGSESDPLRNKLMAEAPVVTWGYFLNNWGSNQDVLANQRGLDLKGHWGRVDYDAVIPAEKIAKLNVQASVHKEDGIDTLKSLHHEYLRTVSARS</sequence>
<keyword evidence="4" id="KW-1185">Reference proteome</keyword>
<evidence type="ECO:0000256" key="1">
    <source>
        <dbReference type="SAM" id="MobiDB-lite"/>
    </source>
</evidence>
<dbReference type="InterPro" id="IPR049431">
    <property type="entry name" value="UVSSA_C"/>
</dbReference>
<dbReference type="InterPro" id="IPR018610">
    <property type="entry name" value="UVSSA"/>
</dbReference>